<dbReference type="GO" id="GO:0002020">
    <property type="term" value="F:protease binding"/>
    <property type="evidence" value="ECO:0007669"/>
    <property type="project" value="TreeGrafter"/>
</dbReference>
<keyword evidence="3" id="KW-0472">Membrane</keyword>
<gene>
    <name evidence="4" type="ORF">Back11_58460</name>
</gene>
<evidence type="ECO:0000256" key="3">
    <source>
        <dbReference type="ARBA" id="ARBA00023136"/>
    </source>
</evidence>
<evidence type="ECO:0000313" key="5">
    <source>
        <dbReference type="Proteomes" id="UP000275368"/>
    </source>
</evidence>
<protein>
    <submittedName>
        <fullName evidence="4">Membrane protein</fullName>
    </submittedName>
</protein>
<dbReference type="SMART" id="SM00244">
    <property type="entry name" value="PHB"/>
    <property type="match status" value="1"/>
</dbReference>
<comment type="subcellular location">
    <subcellularLocation>
        <location evidence="1">Membrane</location>
    </subcellularLocation>
</comment>
<evidence type="ECO:0000256" key="2">
    <source>
        <dbReference type="ARBA" id="ARBA00007161"/>
    </source>
</evidence>
<accession>A0A3G9JF08</accession>
<dbReference type="CDD" id="cd03399">
    <property type="entry name" value="SPFH_flotillin"/>
    <property type="match status" value="1"/>
</dbReference>
<dbReference type="InterPro" id="IPR027705">
    <property type="entry name" value="Flotillin_fam"/>
</dbReference>
<keyword evidence="5" id="KW-1185">Reference proteome</keyword>
<dbReference type="GO" id="GO:0005886">
    <property type="term" value="C:plasma membrane"/>
    <property type="evidence" value="ECO:0007669"/>
    <property type="project" value="TreeGrafter"/>
</dbReference>
<proteinExistence type="inferred from homology"/>
<dbReference type="KEGG" id="pbk:Back11_58460"/>
<dbReference type="Gene3D" id="3.30.479.30">
    <property type="entry name" value="Band 7 domain"/>
    <property type="match status" value="1"/>
</dbReference>
<sequence length="473" mass="51625">MSLNWTLIIPIGVVVVLFLLGIVFASRYRTVKADEAMIITGAMTGDGPKVVKAGGTFVWPILQNASFLSLQLYTLHIKTPEVYTSKGVAVMVDGVAQIKIKGDIESITTAAEQFLGKPDEELQNICTQTLEGHLRAILGTMTVEDVYKNREDFAKNVQEIAATDLNKMGFQIVSFTISDVRDRNGFLESLGQAEIARVKKDAEVAKAENQREELIKKSQAIQEGKIAEFEANTKIAEAEKIMEIRKAEFKKEQDLKKAEADVAYKLQEAKSMQAVTSEQMNIKVIEKEKQIELDTKEIERKQKELEATVMKQADADRYAAEQKATADRFTIEQKAAADAEAIKVEGLAEAEVVRAKGLAHAEAKGKLAEAMAKYGEAAMLEMLYNVLPDIARAVAEPLSKTEKIVIVDSGNGQGGGGASKITGYITDIMATLPEAVQALAGADLTQILRNVSLPKLQAESVIPQEKLPETGPI</sequence>
<organism evidence="4 5">
    <name type="scientific">Paenibacillus baekrokdamisoli</name>
    <dbReference type="NCBI Taxonomy" id="1712516"/>
    <lineage>
        <taxon>Bacteria</taxon>
        <taxon>Bacillati</taxon>
        <taxon>Bacillota</taxon>
        <taxon>Bacilli</taxon>
        <taxon>Bacillales</taxon>
        <taxon>Paenibacillaceae</taxon>
        <taxon>Paenibacillus</taxon>
    </lineage>
</organism>
<dbReference type="PANTHER" id="PTHR13806">
    <property type="entry name" value="FLOTILLIN-RELATED"/>
    <property type="match status" value="1"/>
</dbReference>
<dbReference type="RefSeq" id="WP_125664752.1">
    <property type="nucleotide sequence ID" value="NZ_AP019308.1"/>
</dbReference>
<dbReference type="Pfam" id="PF01145">
    <property type="entry name" value="Band_7"/>
    <property type="match status" value="1"/>
</dbReference>
<dbReference type="EMBL" id="AP019308">
    <property type="protein sequence ID" value="BBH24501.1"/>
    <property type="molecule type" value="Genomic_DNA"/>
</dbReference>
<comment type="similarity">
    <text evidence="2">Belongs to the band 7/mec-2 family. Flotillin subfamily.</text>
</comment>
<dbReference type="InterPro" id="IPR036013">
    <property type="entry name" value="Band_7/SPFH_dom_sf"/>
</dbReference>
<dbReference type="GO" id="GO:0072659">
    <property type="term" value="P:protein localization to plasma membrane"/>
    <property type="evidence" value="ECO:0007669"/>
    <property type="project" value="TreeGrafter"/>
</dbReference>
<dbReference type="InterPro" id="IPR001107">
    <property type="entry name" value="Band_7"/>
</dbReference>
<dbReference type="PANTHER" id="PTHR13806:SF46">
    <property type="entry name" value="FLOTILLIN-1-RELATED"/>
    <property type="match status" value="1"/>
</dbReference>
<reference evidence="4 5" key="1">
    <citation type="submission" date="2018-11" db="EMBL/GenBank/DDBJ databases">
        <title>Complete genome sequence of Paenibacillus baekrokdamisoli strain KCTC 33723.</title>
        <authorList>
            <person name="Kang S.W."/>
            <person name="Lee K.C."/>
            <person name="Kim K.K."/>
            <person name="Kim J.S."/>
            <person name="Kim D.S."/>
            <person name="Ko S.H."/>
            <person name="Yang S.H."/>
            <person name="Lee J.S."/>
        </authorList>
    </citation>
    <scope>NUCLEOTIDE SEQUENCE [LARGE SCALE GENOMIC DNA]</scope>
    <source>
        <strain evidence="4 5">KCTC 33723</strain>
    </source>
</reference>
<evidence type="ECO:0000313" key="4">
    <source>
        <dbReference type="EMBL" id="BBH24501.1"/>
    </source>
</evidence>
<dbReference type="Pfam" id="PF15975">
    <property type="entry name" value="Flot"/>
    <property type="match status" value="1"/>
</dbReference>
<evidence type="ECO:0000256" key="1">
    <source>
        <dbReference type="ARBA" id="ARBA00004370"/>
    </source>
</evidence>
<dbReference type="Proteomes" id="UP000275368">
    <property type="component" value="Chromosome"/>
</dbReference>
<dbReference type="AlphaFoldDB" id="A0A3G9JF08"/>
<name>A0A3G9JF08_9BACL</name>
<dbReference type="InterPro" id="IPR031905">
    <property type="entry name" value="Flotillin_C"/>
</dbReference>
<dbReference type="SUPFAM" id="SSF117892">
    <property type="entry name" value="Band 7/SPFH domain"/>
    <property type="match status" value="1"/>
</dbReference>
<dbReference type="OrthoDB" id="9786220at2"/>